<evidence type="ECO:0000256" key="4">
    <source>
        <dbReference type="SAM" id="MobiDB-lite"/>
    </source>
</evidence>
<reference evidence="6" key="2">
    <citation type="submission" date="2022-10" db="EMBL/GenBank/DDBJ databases">
        <authorList>
            <consortium name="ENA_rothamsted_submissions"/>
            <consortium name="culmorum"/>
            <person name="King R."/>
        </authorList>
    </citation>
    <scope>NUCLEOTIDE SEQUENCE</scope>
</reference>
<dbReference type="GO" id="GO:0005524">
    <property type="term" value="F:ATP binding"/>
    <property type="evidence" value="ECO:0007669"/>
    <property type="project" value="UniProtKB-UniRule"/>
</dbReference>
<accession>A0A9P0GNK5</accession>
<dbReference type="GO" id="GO:0007018">
    <property type="term" value="P:microtubule-based movement"/>
    <property type="evidence" value="ECO:0007669"/>
    <property type="project" value="InterPro"/>
</dbReference>
<feature type="region of interest" description="Disordered" evidence="4">
    <location>
        <begin position="465"/>
        <end position="531"/>
    </location>
</feature>
<evidence type="ECO:0000256" key="1">
    <source>
        <dbReference type="ARBA" id="ARBA00022741"/>
    </source>
</evidence>
<evidence type="ECO:0000256" key="2">
    <source>
        <dbReference type="ARBA" id="ARBA00022840"/>
    </source>
</evidence>
<dbReference type="InterPro" id="IPR001752">
    <property type="entry name" value="Kinesin_motor_dom"/>
</dbReference>
<proteinExistence type="inferred from homology"/>
<evidence type="ECO:0000313" key="7">
    <source>
        <dbReference type="Proteomes" id="UP001153737"/>
    </source>
</evidence>
<dbReference type="GO" id="GO:0003777">
    <property type="term" value="F:microtubule motor activity"/>
    <property type="evidence" value="ECO:0007669"/>
    <property type="project" value="InterPro"/>
</dbReference>
<dbReference type="SMART" id="SM00129">
    <property type="entry name" value="KISc"/>
    <property type="match status" value="1"/>
</dbReference>
<feature type="compositionally biased region" description="Polar residues" evidence="4">
    <location>
        <begin position="465"/>
        <end position="477"/>
    </location>
</feature>
<feature type="compositionally biased region" description="Polar residues" evidence="4">
    <location>
        <begin position="415"/>
        <end position="434"/>
    </location>
</feature>
<dbReference type="Gene3D" id="3.40.850.10">
    <property type="entry name" value="Kinesin motor domain"/>
    <property type="match status" value="1"/>
</dbReference>
<dbReference type="EMBL" id="OU896707">
    <property type="protein sequence ID" value="CAH1117063.1"/>
    <property type="molecule type" value="Genomic_DNA"/>
</dbReference>
<organism evidence="6 7">
    <name type="scientific">Phaedon cochleariae</name>
    <name type="common">Mustard beetle</name>
    <dbReference type="NCBI Taxonomy" id="80249"/>
    <lineage>
        <taxon>Eukaryota</taxon>
        <taxon>Metazoa</taxon>
        <taxon>Ecdysozoa</taxon>
        <taxon>Arthropoda</taxon>
        <taxon>Hexapoda</taxon>
        <taxon>Insecta</taxon>
        <taxon>Pterygota</taxon>
        <taxon>Neoptera</taxon>
        <taxon>Endopterygota</taxon>
        <taxon>Coleoptera</taxon>
        <taxon>Polyphaga</taxon>
        <taxon>Cucujiformia</taxon>
        <taxon>Chrysomeloidea</taxon>
        <taxon>Chrysomelidae</taxon>
        <taxon>Chrysomelinae</taxon>
        <taxon>Chrysomelini</taxon>
        <taxon>Phaedon</taxon>
    </lineage>
</organism>
<dbReference type="InterPro" id="IPR027417">
    <property type="entry name" value="P-loop_NTPase"/>
</dbReference>
<feature type="region of interest" description="Disordered" evidence="4">
    <location>
        <begin position="395"/>
        <end position="434"/>
    </location>
</feature>
<keyword evidence="3" id="KW-0505">Motor protein</keyword>
<keyword evidence="7" id="KW-1185">Reference proteome</keyword>
<name>A0A9P0GNK5_PHACE</name>
<dbReference type="PRINTS" id="PR00380">
    <property type="entry name" value="KINESINHEAVY"/>
</dbReference>
<reference evidence="6" key="1">
    <citation type="submission" date="2022-01" db="EMBL/GenBank/DDBJ databases">
        <authorList>
            <person name="King R."/>
        </authorList>
    </citation>
    <scope>NUCLEOTIDE SEQUENCE</scope>
</reference>
<feature type="compositionally biased region" description="Basic residues" evidence="4">
    <location>
        <begin position="168"/>
        <end position="182"/>
    </location>
</feature>
<dbReference type="Pfam" id="PF00225">
    <property type="entry name" value="Kinesin"/>
    <property type="match status" value="1"/>
</dbReference>
<keyword evidence="2 3" id="KW-0067">ATP-binding</keyword>
<dbReference type="OrthoDB" id="3176171at2759"/>
<dbReference type="SUPFAM" id="SSF52540">
    <property type="entry name" value="P-loop containing nucleoside triphosphate hydrolases"/>
    <property type="match status" value="1"/>
</dbReference>
<sequence length="1127" mass="126998">MTRLKVAVRVRPISKRELDIGSTSVISVENEDTLEITNLKVPEQNTGDSRQRIRRFAFDCCFRDSCTQDQVFESIEKVISKSVKQRCHSCVLAYGQSSTGKTHTMMGVPEDPGITPKLCRRLFDYLEEAAIVGDEVFNTDVTVSYLEIYNEKVRDLLHDEQTDEDKIRRKKSPLKVREHPKKGPYVQGLSEHPVSNPSDLLDWLEKGDKKRKVGSTLSNPRSSRSHSVFSVNCAGVKLNLIDLAGSERAANRCFDLSRFKEGANINKSLVALGNVISALAEQSTKQKGIRRKFVPYRDSVLTWLLKDILGGNSNTVMVATISPSSACYSETVNTLRFGQRAKNIVARPVVNEDPKERTIRELRAEIYRLREVLDSLQISPHTQMNDKINDLTAENQDKSNTTSSNQSQSRLQPVPLQSKNPTLEKQNSRDSITNTEQLLPLINVTSSVNSKRLTQLKRTFSVDQPLSKMDNNFGSNDSLPSTSTKSIPSTTPSTESLSSRRSSIQSSLRRKSLNKSIPSLPRATVKRGSLEATSKKIEKAISTDHLPQKTVESRVDSIRRRPSAKPRSQIVAAVTSRLYSKLKNKEVSTDTDDINTYNLEEIAPKELQICENARNRLKEITKRALRAHRSRNEETQTDLKPVRRVKETSTDVSDLKLELLEVREAETSCDPVQTKDAAVSCACLDSCSEAKSLLLTRSCGTQCEENKPMSFTKYLRDIQEDLPPNPIYTNAVNIKISNNYHNGEKVSGKNFAVQVGAQEEFSGCLATPDLLSNHNSLEHNQATKETQKLFHESSEKIDDVFGVAEAFSSPSTFSTANCSVVSNFSTSIPSVKLTKTYAPEILLDKSFEDEYCLPLPIFEPKKAMPNVLHADESRFEEAVLVKEPLILKSIVKHQGAGEQEEPSALMDSLDYHRANKKVKFVEERKDDQQRMFKAMSSFLEEATKMMSKLEKSTSTSLIGDYDLEVTLNDKRATRRHKKKSRHPSCPAHRPTVEEKFIQTASPRKTTSSTQCDGLFGLPPNRYEVVLEDSCKRLEEKIRWIPEARPRPPQSDFCEDTSCGFAEDRRSSDLEEFMGESPVAFSDYGSLPRKRYTTWSRCSPSAYLRQLTHMRRQIVRSSREDLDSEGFQ</sequence>
<comment type="similarity">
    <text evidence="3">Belongs to the TRAFAC class myosin-kinesin ATPase superfamily. Kinesin family.</text>
</comment>
<evidence type="ECO:0000259" key="5">
    <source>
        <dbReference type="PROSITE" id="PS50067"/>
    </source>
</evidence>
<dbReference type="AlphaFoldDB" id="A0A9P0GNK5"/>
<dbReference type="PROSITE" id="PS50067">
    <property type="entry name" value="KINESIN_MOTOR_2"/>
    <property type="match status" value="1"/>
</dbReference>
<feature type="compositionally biased region" description="Low complexity" evidence="4">
    <location>
        <begin position="399"/>
        <end position="409"/>
    </location>
</feature>
<feature type="region of interest" description="Disordered" evidence="4">
    <location>
        <begin position="627"/>
        <end position="646"/>
    </location>
</feature>
<feature type="region of interest" description="Disordered" evidence="4">
    <location>
        <begin position="163"/>
        <end position="198"/>
    </location>
</feature>
<gene>
    <name evidence="6" type="ORF">PHAECO_LOCUS856</name>
</gene>
<dbReference type="InterPro" id="IPR036961">
    <property type="entry name" value="Kinesin_motor_dom_sf"/>
</dbReference>
<feature type="domain" description="Kinesin motor" evidence="5">
    <location>
        <begin position="3"/>
        <end position="344"/>
    </location>
</feature>
<keyword evidence="1 3" id="KW-0547">Nucleotide-binding</keyword>
<protein>
    <recommendedName>
        <fullName evidence="5">Kinesin motor domain-containing protein</fullName>
    </recommendedName>
</protein>
<feature type="binding site" evidence="3">
    <location>
        <begin position="95"/>
        <end position="102"/>
    </location>
    <ligand>
        <name>ATP</name>
        <dbReference type="ChEBI" id="CHEBI:30616"/>
    </ligand>
</feature>
<evidence type="ECO:0000313" key="6">
    <source>
        <dbReference type="EMBL" id="CAH1117063.1"/>
    </source>
</evidence>
<feature type="compositionally biased region" description="Low complexity" evidence="4">
    <location>
        <begin position="478"/>
        <end position="507"/>
    </location>
</feature>
<evidence type="ECO:0000256" key="3">
    <source>
        <dbReference type="PROSITE-ProRule" id="PRU00283"/>
    </source>
</evidence>
<dbReference type="GO" id="GO:0008017">
    <property type="term" value="F:microtubule binding"/>
    <property type="evidence" value="ECO:0007669"/>
    <property type="project" value="InterPro"/>
</dbReference>
<dbReference type="PANTHER" id="PTHR47117">
    <property type="entry name" value="STAR-RELATED LIPID TRANSFER PROTEIN 9"/>
    <property type="match status" value="1"/>
</dbReference>
<dbReference type="Proteomes" id="UP001153737">
    <property type="component" value="Chromosome 1"/>
</dbReference>